<evidence type="ECO:0000313" key="5">
    <source>
        <dbReference type="Proteomes" id="UP000663852"/>
    </source>
</evidence>
<dbReference type="SUPFAM" id="SSF51735">
    <property type="entry name" value="NAD(P)-binding Rossmann-fold domains"/>
    <property type="match status" value="1"/>
</dbReference>
<evidence type="ECO:0000313" key="2">
    <source>
        <dbReference type="EMBL" id="CAF0740739.1"/>
    </source>
</evidence>
<dbReference type="PRINTS" id="PR00080">
    <property type="entry name" value="SDRFAMILY"/>
</dbReference>
<evidence type="ECO:0000313" key="3">
    <source>
        <dbReference type="EMBL" id="CAF1142251.1"/>
    </source>
</evidence>
<dbReference type="PANTHER" id="PTHR43313">
    <property type="entry name" value="SHORT-CHAIN DEHYDROGENASE/REDUCTASE FAMILY 9C"/>
    <property type="match status" value="1"/>
</dbReference>
<accession>A0A813NJI3</accession>
<dbReference type="Gene3D" id="3.40.50.720">
    <property type="entry name" value="NAD(P)-binding Rossmann-like Domain"/>
    <property type="match status" value="1"/>
</dbReference>
<dbReference type="InterPro" id="IPR002347">
    <property type="entry name" value="SDR_fam"/>
</dbReference>
<evidence type="ECO:0000256" key="1">
    <source>
        <dbReference type="RuleBase" id="RU000363"/>
    </source>
</evidence>
<comment type="caution">
    <text evidence="2">The sequence shown here is derived from an EMBL/GenBank/DDBJ whole genome shotgun (WGS) entry which is preliminary data.</text>
</comment>
<protein>
    <submittedName>
        <fullName evidence="2">Uncharacterized protein</fullName>
    </submittedName>
</protein>
<sequence>MFLLIILGVIYYCSYRIYHRYFLPSPNIDPTGKYVLISGCDTGVGHLLAIELDKQGFHVLAGIHNLDNFSALSDKLSSRATVFRLDVTKQDEIDAVFQIIRSKTNALHALVNNAGIADGYLIDWTSVETIRRVMDVNYFGAVAMTKTCLPLLIAKRSSRVVNVSSISGYVSFAGTSALSASNHALEAFSDCLRREMTQWDLHVSIIEPGAMRTAFIENLDYRIENLWRQLTKIVQDRYGDIFFHNTVLQVKNSSVIVGAENPNKVVLAIQHAISNSSPAIRYRPGWQSNSFFLLSCICPTQIMDFLLNLGETSIPAGVQHQLSE</sequence>
<reference evidence="2" key="1">
    <citation type="submission" date="2021-02" db="EMBL/GenBank/DDBJ databases">
        <authorList>
            <person name="Nowell W R."/>
        </authorList>
    </citation>
    <scope>NUCLEOTIDE SEQUENCE</scope>
</reference>
<dbReference type="AlphaFoldDB" id="A0A813NJI3"/>
<dbReference type="PRINTS" id="PR00081">
    <property type="entry name" value="GDHRDH"/>
</dbReference>
<keyword evidence="4" id="KW-1185">Reference proteome</keyword>
<dbReference type="Proteomes" id="UP000663828">
    <property type="component" value="Unassembled WGS sequence"/>
</dbReference>
<proteinExistence type="inferred from homology"/>
<dbReference type="EMBL" id="CAJNOJ010000004">
    <property type="protein sequence ID" value="CAF0740739.1"/>
    <property type="molecule type" value="Genomic_DNA"/>
</dbReference>
<organism evidence="2 5">
    <name type="scientific">Adineta ricciae</name>
    <name type="common">Rotifer</name>
    <dbReference type="NCBI Taxonomy" id="249248"/>
    <lineage>
        <taxon>Eukaryota</taxon>
        <taxon>Metazoa</taxon>
        <taxon>Spiralia</taxon>
        <taxon>Gnathifera</taxon>
        <taxon>Rotifera</taxon>
        <taxon>Eurotatoria</taxon>
        <taxon>Bdelloidea</taxon>
        <taxon>Adinetida</taxon>
        <taxon>Adinetidae</taxon>
        <taxon>Adineta</taxon>
    </lineage>
</organism>
<dbReference type="PANTHER" id="PTHR43313:SF1">
    <property type="entry name" value="3BETA-HYDROXYSTEROID DEHYDROGENASE DHS-16"/>
    <property type="match status" value="1"/>
</dbReference>
<evidence type="ECO:0000313" key="4">
    <source>
        <dbReference type="Proteomes" id="UP000663828"/>
    </source>
</evidence>
<gene>
    <name evidence="2" type="ORF">EDS130_LOCUS1714</name>
    <name evidence="3" type="ORF">XAT740_LOCUS20487</name>
</gene>
<name>A0A813NJI3_ADIRI</name>
<dbReference type="GO" id="GO:0016491">
    <property type="term" value="F:oxidoreductase activity"/>
    <property type="evidence" value="ECO:0007669"/>
    <property type="project" value="TreeGrafter"/>
</dbReference>
<dbReference type="EMBL" id="CAJNOR010001433">
    <property type="protein sequence ID" value="CAF1142251.1"/>
    <property type="molecule type" value="Genomic_DNA"/>
</dbReference>
<dbReference type="Proteomes" id="UP000663852">
    <property type="component" value="Unassembled WGS sequence"/>
</dbReference>
<dbReference type="OrthoDB" id="294295at2759"/>
<dbReference type="GO" id="GO:0008202">
    <property type="term" value="P:steroid metabolic process"/>
    <property type="evidence" value="ECO:0007669"/>
    <property type="project" value="TreeGrafter"/>
</dbReference>
<dbReference type="InterPro" id="IPR036291">
    <property type="entry name" value="NAD(P)-bd_dom_sf"/>
</dbReference>
<comment type="similarity">
    <text evidence="1">Belongs to the short-chain dehydrogenases/reductases (SDR) family.</text>
</comment>
<dbReference type="Pfam" id="PF00106">
    <property type="entry name" value="adh_short"/>
    <property type="match status" value="1"/>
</dbReference>